<evidence type="ECO:0000313" key="1">
    <source>
        <dbReference type="EMBL" id="GBM18054.1"/>
    </source>
</evidence>
<reference evidence="1 2" key="1">
    <citation type="journal article" date="2019" name="Sci. Rep.">
        <title>Orb-weaving spider Araneus ventricosus genome elucidates the spidroin gene catalogue.</title>
        <authorList>
            <person name="Kono N."/>
            <person name="Nakamura H."/>
            <person name="Ohtoshi R."/>
            <person name="Moran D.A.P."/>
            <person name="Shinohara A."/>
            <person name="Yoshida Y."/>
            <person name="Fujiwara M."/>
            <person name="Mori M."/>
            <person name="Tomita M."/>
            <person name="Arakawa K."/>
        </authorList>
    </citation>
    <scope>NUCLEOTIDE SEQUENCE [LARGE SCALE GENOMIC DNA]</scope>
</reference>
<organism evidence="1 2">
    <name type="scientific">Araneus ventricosus</name>
    <name type="common">Orbweaver spider</name>
    <name type="synonym">Epeira ventricosa</name>
    <dbReference type="NCBI Taxonomy" id="182803"/>
    <lineage>
        <taxon>Eukaryota</taxon>
        <taxon>Metazoa</taxon>
        <taxon>Ecdysozoa</taxon>
        <taxon>Arthropoda</taxon>
        <taxon>Chelicerata</taxon>
        <taxon>Arachnida</taxon>
        <taxon>Araneae</taxon>
        <taxon>Araneomorphae</taxon>
        <taxon>Entelegynae</taxon>
        <taxon>Araneoidea</taxon>
        <taxon>Araneidae</taxon>
        <taxon>Araneus</taxon>
    </lineage>
</organism>
<dbReference type="EMBL" id="BGPR01000398">
    <property type="protein sequence ID" value="GBM18054.1"/>
    <property type="molecule type" value="Genomic_DNA"/>
</dbReference>
<accession>A0A4Y2DQJ1</accession>
<evidence type="ECO:0000313" key="2">
    <source>
        <dbReference type="Proteomes" id="UP000499080"/>
    </source>
</evidence>
<comment type="caution">
    <text evidence="1">The sequence shown here is derived from an EMBL/GenBank/DDBJ whole genome shotgun (WGS) entry which is preliminary data.</text>
</comment>
<proteinExistence type="predicted"/>
<gene>
    <name evidence="1" type="ORF">AVEN_75491_1</name>
</gene>
<dbReference type="Proteomes" id="UP000499080">
    <property type="component" value="Unassembled WGS sequence"/>
</dbReference>
<protein>
    <submittedName>
        <fullName evidence="1">Uncharacterized protein</fullName>
    </submittedName>
</protein>
<keyword evidence="2" id="KW-1185">Reference proteome</keyword>
<dbReference type="AlphaFoldDB" id="A0A4Y2DQJ1"/>
<sequence length="184" mass="21581">MDIHREMTDVMQRASFNMRKWRTSSRTLQQKWREGENLDSISSENSCGKVLEYIWESNRDIMKLPLPDIHLNPDQVITKSLMLGITLGNNHFVARMVLANSHVLSRSEFEKPIRICLSPSNFMQHELAPKPPSTPFFYLNQCRSQDIFFVAFEILTDNGVFMVIEPEYNLEKSLRHTVFQQHYS</sequence>
<name>A0A4Y2DQJ1_ARAVE</name>